<name>A0A2K4ZPV1_9FIRM</name>
<dbReference type="OrthoDB" id="2085294at2"/>
<feature type="region of interest" description="Disordered" evidence="1">
    <location>
        <begin position="152"/>
        <end position="171"/>
    </location>
</feature>
<evidence type="ECO:0000256" key="1">
    <source>
        <dbReference type="SAM" id="MobiDB-lite"/>
    </source>
</evidence>
<dbReference type="Proteomes" id="UP000236311">
    <property type="component" value="Unassembled WGS sequence"/>
</dbReference>
<dbReference type="AlphaFoldDB" id="A0A2K4ZPV1"/>
<protein>
    <submittedName>
        <fullName evidence="2">Uncharacterized protein</fullName>
    </submittedName>
</protein>
<accession>A0A2K4ZPV1</accession>
<keyword evidence="3" id="KW-1185">Reference proteome</keyword>
<evidence type="ECO:0000313" key="2">
    <source>
        <dbReference type="EMBL" id="SOY32500.1"/>
    </source>
</evidence>
<reference evidence="2 3" key="1">
    <citation type="submission" date="2018-01" db="EMBL/GenBank/DDBJ databases">
        <authorList>
            <person name="Gaut B.S."/>
            <person name="Morton B.R."/>
            <person name="Clegg M.T."/>
            <person name="Duvall M.R."/>
        </authorList>
    </citation>
    <scope>NUCLEOTIDE SEQUENCE [LARGE SCALE GENOMIC DNA]</scope>
    <source>
        <strain evidence="2">GP69</strain>
    </source>
</reference>
<organism evidence="2 3">
    <name type="scientific">Acetatifactor muris</name>
    <dbReference type="NCBI Taxonomy" id="879566"/>
    <lineage>
        <taxon>Bacteria</taxon>
        <taxon>Bacillati</taxon>
        <taxon>Bacillota</taxon>
        <taxon>Clostridia</taxon>
        <taxon>Lachnospirales</taxon>
        <taxon>Lachnospiraceae</taxon>
        <taxon>Acetatifactor</taxon>
    </lineage>
</organism>
<dbReference type="RefSeq" id="WP_103242439.1">
    <property type="nucleotide sequence ID" value="NZ_JANJZD010000057.1"/>
</dbReference>
<dbReference type="EMBL" id="OFSM01000052">
    <property type="protein sequence ID" value="SOY32500.1"/>
    <property type="molecule type" value="Genomic_DNA"/>
</dbReference>
<proteinExistence type="predicted"/>
<sequence length="272" mass="32144">MRIGEMAFAAMESVRKKCIAFAKDGNTVVKPYKTLYSLENITHNEEHKNLYIELVKREYGDPVYQLWEDLGVICISQGWIQGYWSIEEVSAKIAKFPYLNVNGFYKRLEESESKRYYINKVDIEVCALLGNIDLAKHFAEYREKQIADKEAKRQAEKEERQKKEREEEEQRITEIEKAIQDAEYKIFHQEDFENTEVDRKSIINRLMEKYGINIPLRTKGWINSKLAMIVFNGGEISYRFYGKTQRDNSTVFRDYLVRLETAINEELALPFN</sequence>
<gene>
    <name evidence="2" type="ORF">AMURIS_05265</name>
</gene>
<evidence type="ECO:0000313" key="3">
    <source>
        <dbReference type="Proteomes" id="UP000236311"/>
    </source>
</evidence>